<dbReference type="EMBL" id="JACADJ010000080">
    <property type="protein sequence ID" value="NWH06494.1"/>
    <property type="molecule type" value="Genomic_DNA"/>
</dbReference>
<dbReference type="AlphaFoldDB" id="A0A850SYW0"/>
<sequence>MIKIEIYHDGEFYCARCIDDLDIFSQGKTLDEVVKNIKESIMLYFEDEPLELAGFDPNPYDHLGQGDAQTVAG</sequence>
<dbReference type="Proteomes" id="UP000553343">
    <property type="component" value="Unassembled WGS sequence"/>
</dbReference>
<evidence type="ECO:0000313" key="1">
    <source>
        <dbReference type="EMBL" id="NWH06494.1"/>
    </source>
</evidence>
<gene>
    <name evidence="1" type="ORF">HXW94_16145</name>
</gene>
<proteinExistence type="predicted"/>
<name>A0A850SYW0_9BACT</name>
<keyword evidence="2" id="KW-1185">Reference proteome</keyword>
<comment type="caution">
    <text evidence="1">The sequence shown here is derived from an EMBL/GenBank/DDBJ whole genome shotgun (WGS) entry which is preliminary data.</text>
</comment>
<protein>
    <submittedName>
        <fullName evidence="1">Type II toxin-antitoxin system HicB family antitoxin</fullName>
    </submittedName>
</protein>
<reference evidence="1 2" key="1">
    <citation type="submission" date="2020-06" db="EMBL/GenBank/DDBJ databases">
        <title>High-quality draft genome of sulfate reducer Desulfobacter latus type strain AcrS2 isolated from marine sediment.</title>
        <authorList>
            <person name="Hoppe M."/>
            <person name="Larsen C.K."/>
            <person name="Marshall I.P.G."/>
            <person name="Schramm A."/>
            <person name="Marietou A.G."/>
        </authorList>
    </citation>
    <scope>NUCLEOTIDE SEQUENCE [LARGE SCALE GENOMIC DNA]</scope>
    <source>
        <strain evidence="1 2">AcRS2</strain>
    </source>
</reference>
<evidence type="ECO:0000313" key="2">
    <source>
        <dbReference type="Proteomes" id="UP000553343"/>
    </source>
</evidence>
<organism evidence="1 2">
    <name type="scientific">Desulfobacter latus</name>
    <dbReference type="NCBI Taxonomy" id="2292"/>
    <lineage>
        <taxon>Bacteria</taxon>
        <taxon>Pseudomonadati</taxon>
        <taxon>Thermodesulfobacteriota</taxon>
        <taxon>Desulfobacteria</taxon>
        <taxon>Desulfobacterales</taxon>
        <taxon>Desulfobacteraceae</taxon>
        <taxon>Desulfobacter</taxon>
    </lineage>
</organism>
<dbReference type="InterPro" id="IPR035069">
    <property type="entry name" value="TTHA1013/TTHA0281-like"/>
</dbReference>
<accession>A0A850SYW0</accession>
<dbReference type="SUPFAM" id="SSF143100">
    <property type="entry name" value="TTHA1013/TTHA0281-like"/>
    <property type="match status" value="1"/>
</dbReference>
<dbReference type="Gene3D" id="3.30.160.250">
    <property type="match status" value="1"/>
</dbReference>